<feature type="transmembrane region" description="Helical" evidence="6">
    <location>
        <begin position="101"/>
        <end position="122"/>
    </location>
</feature>
<feature type="transmembrane region" description="Helical" evidence="6">
    <location>
        <begin position="220"/>
        <end position="241"/>
    </location>
</feature>
<feature type="transmembrane region" description="Helical" evidence="6">
    <location>
        <begin position="12"/>
        <end position="33"/>
    </location>
</feature>
<feature type="transmembrane region" description="Helical" evidence="6">
    <location>
        <begin position="253"/>
        <end position="271"/>
    </location>
</feature>
<dbReference type="PANTHER" id="PTHR32322:SF2">
    <property type="entry name" value="EAMA DOMAIN-CONTAINING PROTEIN"/>
    <property type="match status" value="1"/>
</dbReference>
<evidence type="ECO:0000256" key="3">
    <source>
        <dbReference type="ARBA" id="ARBA00022692"/>
    </source>
</evidence>
<dbReference type="GO" id="GO:0016020">
    <property type="term" value="C:membrane"/>
    <property type="evidence" value="ECO:0007669"/>
    <property type="project" value="UniProtKB-SubCell"/>
</dbReference>
<feature type="transmembrane region" description="Helical" evidence="6">
    <location>
        <begin position="188"/>
        <end position="208"/>
    </location>
</feature>
<evidence type="ECO:0000256" key="2">
    <source>
        <dbReference type="ARBA" id="ARBA00007362"/>
    </source>
</evidence>
<name>A0A423PE13_9GAMM</name>
<gene>
    <name evidence="8" type="ORF">SAJA_15095</name>
</gene>
<reference evidence="8 9" key="1">
    <citation type="submission" date="2013-10" db="EMBL/GenBank/DDBJ databases">
        <title>Salinisphaera japonica YTM-1 Genome Sequencing.</title>
        <authorList>
            <person name="Lai Q."/>
            <person name="Li C."/>
            <person name="Shao Z."/>
        </authorList>
    </citation>
    <scope>NUCLEOTIDE SEQUENCE [LARGE SCALE GENOMIC DNA]</scope>
    <source>
        <strain evidence="8 9">YTM-1</strain>
    </source>
</reference>
<feature type="transmembrane region" description="Helical" evidence="6">
    <location>
        <begin position="45"/>
        <end position="64"/>
    </location>
</feature>
<dbReference type="InParanoid" id="A0A423PE13"/>
<keyword evidence="3 6" id="KW-0812">Transmembrane</keyword>
<protein>
    <submittedName>
        <fullName evidence="8">Membrane protein</fullName>
    </submittedName>
</protein>
<feature type="transmembrane region" description="Helical" evidence="6">
    <location>
        <begin position="76"/>
        <end position="95"/>
    </location>
</feature>
<accession>A0A423PE13</accession>
<dbReference type="RefSeq" id="WP_123659451.1">
    <property type="nucleotide sequence ID" value="NZ_AYKG01000069.1"/>
</dbReference>
<comment type="similarity">
    <text evidence="2">Belongs to the EamA transporter family.</text>
</comment>
<keyword evidence="4 6" id="KW-1133">Transmembrane helix</keyword>
<evidence type="ECO:0000256" key="6">
    <source>
        <dbReference type="SAM" id="Phobius"/>
    </source>
</evidence>
<dbReference type="OrthoDB" id="4167046at2"/>
<comment type="subcellular location">
    <subcellularLocation>
        <location evidence="1">Membrane</location>
        <topology evidence="1">Multi-pass membrane protein</topology>
    </subcellularLocation>
</comment>
<keyword evidence="5 6" id="KW-0472">Membrane</keyword>
<dbReference type="EMBL" id="AYKG01000069">
    <property type="protein sequence ID" value="ROO23814.1"/>
    <property type="molecule type" value="Genomic_DNA"/>
</dbReference>
<feature type="domain" description="EamA" evidence="7">
    <location>
        <begin position="160"/>
        <end position="293"/>
    </location>
</feature>
<evidence type="ECO:0000256" key="5">
    <source>
        <dbReference type="ARBA" id="ARBA00023136"/>
    </source>
</evidence>
<dbReference type="AlphaFoldDB" id="A0A423PE13"/>
<keyword evidence="9" id="KW-1185">Reference proteome</keyword>
<dbReference type="InterPro" id="IPR050638">
    <property type="entry name" value="AA-Vitamin_Transporters"/>
</dbReference>
<proteinExistence type="inferred from homology"/>
<evidence type="ECO:0000259" key="7">
    <source>
        <dbReference type="Pfam" id="PF00892"/>
    </source>
</evidence>
<dbReference type="Proteomes" id="UP000285310">
    <property type="component" value="Unassembled WGS sequence"/>
</dbReference>
<dbReference type="PANTHER" id="PTHR32322">
    <property type="entry name" value="INNER MEMBRANE TRANSPORTER"/>
    <property type="match status" value="1"/>
</dbReference>
<feature type="transmembrane region" description="Helical" evidence="6">
    <location>
        <begin position="131"/>
        <end position="151"/>
    </location>
</feature>
<dbReference type="SUPFAM" id="SSF103481">
    <property type="entry name" value="Multidrug resistance efflux transporter EmrE"/>
    <property type="match status" value="2"/>
</dbReference>
<feature type="domain" description="EamA" evidence="7">
    <location>
        <begin position="11"/>
        <end position="146"/>
    </location>
</feature>
<comment type="caution">
    <text evidence="8">The sequence shown here is derived from an EMBL/GenBank/DDBJ whole genome shotgun (WGS) entry which is preliminary data.</text>
</comment>
<feature type="transmembrane region" description="Helical" evidence="6">
    <location>
        <begin position="163"/>
        <end position="181"/>
    </location>
</feature>
<feature type="transmembrane region" description="Helical" evidence="6">
    <location>
        <begin position="277"/>
        <end position="294"/>
    </location>
</feature>
<dbReference type="InterPro" id="IPR000620">
    <property type="entry name" value="EamA_dom"/>
</dbReference>
<evidence type="ECO:0000313" key="8">
    <source>
        <dbReference type="EMBL" id="ROO23814.1"/>
    </source>
</evidence>
<dbReference type="InterPro" id="IPR037185">
    <property type="entry name" value="EmrE-like"/>
</dbReference>
<dbReference type="Pfam" id="PF00892">
    <property type="entry name" value="EamA"/>
    <property type="match status" value="2"/>
</dbReference>
<organism evidence="8 9">
    <name type="scientific">Salinisphaera japonica YTM-1</name>
    <dbReference type="NCBI Taxonomy" id="1209778"/>
    <lineage>
        <taxon>Bacteria</taxon>
        <taxon>Pseudomonadati</taxon>
        <taxon>Pseudomonadota</taxon>
        <taxon>Gammaproteobacteria</taxon>
        <taxon>Salinisphaerales</taxon>
        <taxon>Salinisphaeraceae</taxon>
        <taxon>Salinisphaera</taxon>
    </lineage>
</organism>
<evidence type="ECO:0000313" key="9">
    <source>
        <dbReference type="Proteomes" id="UP000285310"/>
    </source>
</evidence>
<evidence type="ECO:0000256" key="1">
    <source>
        <dbReference type="ARBA" id="ARBA00004141"/>
    </source>
</evidence>
<evidence type="ECO:0000256" key="4">
    <source>
        <dbReference type="ARBA" id="ARBA00022989"/>
    </source>
</evidence>
<sequence length="308" mass="32436">MPGTARGNTRLAYTWLLIATLAWGLNAVVGKLGVGHISPMIMTSLRWAIAAGVAVPFAWPYLVRDWPVIRRYPGRLAAYGVVGFACFNAAMYSALNHTAAVNVVIEQAGVPGVIFALNFLVLRQRVRAAQLAGFALTLAGVVLIVTHGAPARMLSLDLNRGDALMLVAILCYGGFTVALRAKPDLHHASFITVICAAAALGALPFVGLEYAQDAIIWPDATGWAVVVFAALGPGLIAQALFIHSNALIGANRAGVFFNLVPIFGTLFAVLLLGEQLAWFHIAALVLVLGGIALAERTQPAASSPKARP</sequence>